<reference evidence="3 4" key="1">
    <citation type="submission" date="2015-10" db="EMBL/GenBank/DDBJ databases">
        <title>Mycobacterium gordonae draft genome assembly.</title>
        <authorList>
            <person name="Ustinova V."/>
            <person name="Smirnova T."/>
            <person name="Blagodatskikh K."/>
            <person name="Varlamov D."/>
            <person name="Larionova E."/>
            <person name="Chernousova L."/>
        </authorList>
    </citation>
    <scope>NUCLEOTIDE SEQUENCE [LARGE SCALE GENOMIC DNA]</scope>
    <source>
        <strain evidence="3 4">CTRI 14-8773</strain>
    </source>
</reference>
<evidence type="ECO:0000256" key="1">
    <source>
        <dbReference type="ARBA" id="ARBA00023002"/>
    </source>
</evidence>
<dbReference type="Gene3D" id="2.30.110.10">
    <property type="entry name" value="Electron Transport, Fmn-binding Protein, Chain A"/>
    <property type="match status" value="1"/>
</dbReference>
<dbReference type="PANTHER" id="PTHR35176">
    <property type="entry name" value="HEME OXYGENASE HI_0854-RELATED"/>
    <property type="match status" value="1"/>
</dbReference>
<organism evidence="3 4">
    <name type="scientific">Mycobacterium gordonae</name>
    <dbReference type="NCBI Taxonomy" id="1778"/>
    <lineage>
        <taxon>Bacteria</taxon>
        <taxon>Bacillati</taxon>
        <taxon>Actinomycetota</taxon>
        <taxon>Actinomycetes</taxon>
        <taxon>Mycobacteriales</taxon>
        <taxon>Mycobacteriaceae</taxon>
        <taxon>Mycobacterium</taxon>
    </lineage>
</organism>
<gene>
    <name evidence="3" type="ORF">AO501_19980</name>
</gene>
<evidence type="ECO:0000313" key="4">
    <source>
        <dbReference type="Proteomes" id="UP000051677"/>
    </source>
</evidence>
<dbReference type="STRING" id="1778.A9W97_29310"/>
<accession>A0A0Q2RS37</accession>
<dbReference type="InterPro" id="IPR012349">
    <property type="entry name" value="Split_barrel_FMN-bd"/>
</dbReference>
<name>A0A0Q2RS37_MYCGO</name>
<dbReference type="Pfam" id="PF01243">
    <property type="entry name" value="PNPOx_N"/>
    <property type="match status" value="1"/>
</dbReference>
<proteinExistence type="predicted"/>
<dbReference type="RefSeq" id="WP_055579056.1">
    <property type="nucleotide sequence ID" value="NZ_LKTM01000246.1"/>
</dbReference>
<dbReference type="PANTHER" id="PTHR35176:SF4">
    <property type="entry name" value="PYRIDOXAMINE 5'-PHOSPHATE OXIDASE-RELATED FMN-BINDING"/>
    <property type="match status" value="1"/>
</dbReference>
<sequence>MTITQRNLDGYGTPPVEWDRVKAVLDGPLPQAPGTGGPHRHTTWLTTINPDGSPHVTPVGVQAVDGTWYFTSGPATRKSRNLARDARCTVSVATEPFDLVLEGVAERVTEEGELTSVAAVYAADGWPAEVAGDALTAPFSAPSAGPAPWHLYRVRPSTVFAFGTAEPFGATKFELG</sequence>
<dbReference type="EMBL" id="LKTM01000246">
    <property type="protein sequence ID" value="KQH78043.1"/>
    <property type="molecule type" value="Genomic_DNA"/>
</dbReference>
<keyword evidence="1" id="KW-0560">Oxidoreductase</keyword>
<dbReference type="SUPFAM" id="SSF50475">
    <property type="entry name" value="FMN-binding split barrel"/>
    <property type="match status" value="1"/>
</dbReference>
<dbReference type="GO" id="GO:0016627">
    <property type="term" value="F:oxidoreductase activity, acting on the CH-CH group of donors"/>
    <property type="evidence" value="ECO:0007669"/>
    <property type="project" value="TreeGrafter"/>
</dbReference>
<evidence type="ECO:0000259" key="2">
    <source>
        <dbReference type="Pfam" id="PF01243"/>
    </source>
</evidence>
<evidence type="ECO:0000313" key="3">
    <source>
        <dbReference type="EMBL" id="KQH78043.1"/>
    </source>
</evidence>
<dbReference type="InterPro" id="IPR011576">
    <property type="entry name" value="Pyridox_Oxase_N"/>
</dbReference>
<dbReference type="OrthoDB" id="157302at2"/>
<dbReference type="AlphaFoldDB" id="A0A0Q2RS37"/>
<dbReference type="GO" id="GO:0070967">
    <property type="term" value="F:coenzyme F420 binding"/>
    <property type="evidence" value="ECO:0007669"/>
    <property type="project" value="TreeGrafter"/>
</dbReference>
<dbReference type="InterPro" id="IPR052019">
    <property type="entry name" value="F420H2_bilvrd_red/Heme_oxyg"/>
</dbReference>
<protein>
    <submittedName>
        <fullName evidence="3">Pyridoxamine 5'-phosphate oxidase</fullName>
    </submittedName>
</protein>
<comment type="caution">
    <text evidence="3">The sequence shown here is derived from an EMBL/GenBank/DDBJ whole genome shotgun (WGS) entry which is preliminary data.</text>
</comment>
<feature type="domain" description="Pyridoxamine 5'-phosphate oxidase N-terminal" evidence="2">
    <location>
        <begin position="40"/>
        <end position="120"/>
    </location>
</feature>
<dbReference type="Proteomes" id="UP000051677">
    <property type="component" value="Unassembled WGS sequence"/>
</dbReference>
<dbReference type="GO" id="GO:0005829">
    <property type="term" value="C:cytosol"/>
    <property type="evidence" value="ECO:0007669"/>
    <property type="project" value="TreeGrafter"/>
</dbReference>